<evidence type="ECO:0000313" key="2">
    <source>
        <dbReference type="Proteomes" id="UP001055879"/>
    </source>
</evidence>
<accession>A0ACB9AY76</accession>
<proteinExistence type="predicted"/>
<dbReference type="EMBL" id="CM042053">
    <property type="protein sequence ID" value="KAI3715207.1"/>
    <property type="molecule type" value="Genomic_DNA"/>
</dbReference>
<evidence type="ECO:0000313" key="1">
    <source>
        <dbReference type="EMBL" id="KAI3715207.1"/>
    </source>
</evidence>
<sequence length="66" mass="7849">MLKELPNDIDKIIDLLNKINNRTHYFMYMKQMRLGLCMYKKCPSLLLPTHPFSLNNIGIMMLDSQF</sequence>
<comment type="caution">
    <text evidence="1">The sequence shown here is derived from an EMBL/GenBank/DDBJ whole genome shotgun (WGS) entry which is preliminary data.</text>
</comment>
<dbReference type="Proteomes" id="UP001055879">
    <property type="component" value="Linkage Group LG07"/>
</dbReference>
<name>A0ACB9AY76_ARCLA</name>
<keyword evidence="2" id="KW-1185">Reference proteome</keyword>
<reference evidence="2" key="1">
    <citation type="journal article" date="2022" name="Mol. Ecol. Resour.">
        <title>The genomes of chicory, endive, great burdock and yacon provide insights into Asteraceae palaeo-polyploidization history and plant inulin production.</title>
        <authorList>
            <person name="Fan W."/>
            <person name="Wang S."/>
            <person name="Wang H."/>
            <person name="Wang A."/>
            <person name="Jiang F."/>
            <person name="Liu H."/>
            <person name="Zhao H."/>
            <person name="Xu D."/>
            <person name="Zhang Y."/>
        </authorList>
    </citation>
    <scope>NUCLEOTIDE SEQUENCE [LARGE SCALE GENOMIC DNA]</scope>
    <source>
        <strain evidence="2">cv. Niubang</strain>
    </source>
</reference>
<reference evidence="1 2" key="2">
    <citation type="journal article" date="2022" name="Mol. Ecol. Resour.">
        <title>The genomes of chicory, endive, great burdock and yacon provide insights into Asteraceae paleo-polyploidization history and plant inulin production.</title>
        <authorList>
            <person name="Fan W."/>
            <person name="Wang S."/>
            <person name="Wang H."/>
            <person name="Wang A."/>
            <person name="Jiang F."/>
            <person name="Liu H."/>
            <person name="Zhao H."/>
            <person name="Xu D."/>
            <person name="Zhang Y."/>
        </authorList>
    </citation>
    <scope>NUCLEOTIDE SEQUENCE [LARGE SCALE GENOMIC DNA]</scope>
    <source>
        <strain evidence="2">cv. Niubang</strain>
    </source>
</reference>
<organism evidence="1 2">
    <name type="scientific">Arctium lappa</name>
    <name type="common">Greater burdock</name>
    <name type="synonym">Lappa major</name>
    <dbReference type="NCBI Taxonomy" id="4217"/>
    <lineage>
        <taxon>Eukaryota</taxon>
        <taxon>Viridiplantae</taxon>
        <taxon>Streptophyta</taxon>
        <taxon>Embryophyta</taxon>
        <taxon>Tracheophyta</taxon>
        <taxon>Spermatophyta</taxon>
        <taxon>Magnoliopsida</taxon>
        <taxon>eudicotyledons</taxon>
        <taxon>Gunneridae</taxon>
        <taxon>Pentapetalae</taxon>
        <taxon>asterids</taxon>
        <taxon>campanulids</taxon>
        <taxon>Asterales</taxon>
        <taxon>Asteraceae</taxon>
        <taxon>Carduoideae</taxon>
        <taxon>Cardueae</taxon>
        <taxon>Arctiinae</taxon>
        <taxon>Arctium</taxon>
    </lineage>
</organism>
<protein>
    <submittedName>
        <fullName evidence="1">Uncharacterized protein</fullName>
    </submittedName>
</protein>
<gene>
    <name evidence="1" type="ORF">L6452_22179</name>
</gene>